<dbReference type="Pfam" id="PF21362">
    <property type="entry name" value="Sina_RING"/>
    <property type="match status" value="1"/>
</dbReference>
<feature type="domain" description="ZZ-type" evidence="6">
    <location>
        <begin position="469"/>
        <end position="520"/>
    </location>
</feature>
<dbReference type="PROSITE" id="PS50135">
    <property type="entry name" value="ZF_ZZ_2"/>
    <property type="match status" value="2"/>
</dbReference>
<evidence type="ECO:0000256" key="4">
    <source>
        <dbReference type="PROSITE-ProRule" id="PRU00228"/>
    </source>
</evidence>
<dbReference type="InterPro" id="IPR043145">
    <property type="entry name" value="Znf_ZZ_sf"/>
</dbReference>
<accession>A0ABP1RWP1</accession>
<proteinExistence type="predicted"/>
<evidence type="ECO:0000259" key="6">
    <source>
        <dbReference type="PROSITE" id="PS50135"/>
    </source>
</evidence>
<feature type="compositionally biased region" description="Basic and acidic residues" evidence="5">
    <location>
        <begin position="424"/>
        <end position="436"/>
    </location>
</feature>
<evidence type="ECO:0000256" key="5">
    <source>
        <dbReference type="SAM" id="MobiDB-lite"/>
    </source>
</evidence>
<feature type="compositionally biased region" description="Polar residues" evidence="5">
    <location>
        <begin position="437"/>
        <end position="450"/>
    </location>
</feature>
<evidence type="ECO:0000256" key="3">
    <source>
        <dbReference type="ARBA" id="ARBA00022833"/>
    </source>
</evidence>
<evidence type="ECO:0000313" key="7">
    <source>
        <dbReference type="EMBL" id="CAL8137520.1"/>
    </source>
</evidence>
<dbReference type="PANTHER" id="PTHR15090:SF8">
    <property type="entry name" value="ZZ-TYPE ZINC FINGER-CONTAINING PROTEIN"/>
    <property type="match status" value="1"/>
</dbReference>
<dbReference type="Proteomes" id="UP001642540">
    <property type="component" value="Unassembled WGS sequence"/>
</dbReference>
<dbReference type="SMART" id="SM00291">
    <property type="entry name" value="ZnF_ZZ"/>
    <property type="match status" value="2"/>
</dbReference>
<feature type="domain" description="ZZ-type" evidence="6">
    <location>
        <begin position="324"/>
        <end position="375"/>
    </location>
</feature>
<gene>
    <name evidence="7" type="ORF">ODALV1_LOCUS26953</name>
</gene>
<dbReference type="InterPro" id="IPR052260">
    <property type="entry name" value="Autophagy_Rcpt_SigReg"/>
</dbReference>
<keyword evidence="3" id="KW-0862">Zinc</keyword>
<dbReference type="InterPro" id="IPR000433">
    <property type="entry name" value="Znf_ZZ"/>
</dbReference>
<dbReference type="SUPFAM" id="SSF57850">
    <property type="entry name" value="RING/U-box"/>
    <property type="match status" value="2"/>
</dbReference>
<dbReference type="PROSITE" id="PS01357">
    <property type="entry name" value="ZF_ZZ_1"/>
    <property type="match status" value="2"/>
</dbReference>
<dbReference type="InterPro" id="IPR049548">
    <property type="entry name" value="Sina-like_RING"/>
</dbReference>
<evidence type="ECO:0000256" key="1">
    <source>
        <dbReference type="ARBA" id="ARBA00022723"/>
    </source>
</evidence>
<dbReference type="Pfam" id="PF00569">
    <property type="entry name" value="ZZ"/>
    <property type="match status" value="2"/>
</dbReference>
<dbReference type="EMBL" id="CAXLJM020000118">
    <property type="protein sequence ID" value="CAL8137520.1"/>
    <property type="molecule type" value="Genomic_DNA"/>
</dbReference>
<name>A0ABP1RWP1_9HEXA</name>
<organism evidence="7 8">
    <name type="scientific">Orchesella dallaii</name>
    <dbReference type="NCBI Taxonomy" id="48710"/>
    <lineage>
        <taxon>Eukaryota</taxon>
        <taxon>Metazoa</taxon>
        <taxon>Ecdysozoa</taxon>
        <taxon>Arthropoda</taxon>
        <taxon>Hexapoda</taxon>
        <taxon>Collembola</taxon>
        <taxon>Entomobryomorpha</taxon>
        <taxon>Entomobryoidea</taxon>
        <taxon>Orchesellidae</taxon>
        <taxon>Orchesellinae</taxon>
        <taxon>Orchesella</taxon>
    </lineage>
</organism>
<dbReference type="Gene3D" id="3.30.60.90">
    <property type="match status" value="2"/>
</dbReference>
<dbReference type="CDD" id="cd02340">
    <property type="entry name" value="ZZ_NBR1_like"/>
    <property type="match status" value="1"/>
</dbReference>
<dbReference type="PANTHER" id="PTHR15090">
    <property type="entry name" value="SEQUESTOSOME 1-RELATED"/>
    <property type="match status" value="1"/>
</dbReference>
<evidence type="ECO:0000256" key="2">
    <source>
        <dbReference type="ARBA" id="ARBA00022771"/>
    </source>
</evidence>
<feature type="region of interest" description="Disordered" evidence="5">
    <location>
        <begin position="411"/>
        <end position="459"/>
    </location>
</feature>
<feature type="compositionally biased region" description="Polar residues" evidence="5">
    <location>
        <begin position="411"/>
        <end position="421"/>
    </location>
</feature>
<keyword evidence="8" id="KW-1185">Reference proteome</keyword>
<comment type="caution">
    <text evidence="7">The sequence shown here is derived from an EMBL/GenBank/DDBJ whole genome shotgun (WGS) entry which is preliminary data.</text>
</comment>
<keyword evidence="2 4" id="KW-0863">Zinc-finger</keyword>
<reference evidence="7 8" key="1">
    <citation type="submission" date="2024-08" db="EMBL/GenBank/DDBJ databases">
        <authorList>
            <person name="Cucini C."/>
            <person name="Frati F."/>
        </authorList>
    </citation>
    <scope>NUCLEOTIDE SEQUENCE [LARGE SCALE GENOMIC DNA]</scope>
</reference>
<keyword evidence="1" id="KW-0479">Metal-binding</keyword>
<sequence length="559" mass="62948">MEVFKSFKCLVCLRIPDKEIFQCKNGHSICHNCVANSPSRCPAPECGVLFRMGKVRNLAMESFLDPIDFECVFKTVGCTHVCKRAELNQHIEGCQYSRQNLFLCQKIGYETCQFLPQSQTRAKILEHFRANHDDVFIKNGKSARIRLEDFVSVVDATEDYWWTPILINFENNGTGPLFLILGSTNAKEKLTSWMCLLLWADKKENEANMFAEFSLQSAADGIPELKWTLPAIPIQTAKSFLEEYFPLKVRTAFLAQHYLSGTAEGRSIVIKVAMMLREEPLVETTRGIVERIEDEESAIIGSRGAVNGISDDSFRTTRTRTGTFGAISCQGCKKTLFGGPRYKCLQCKDVDFCVQCITRNTHSHHVIVLIRDPGQNTAFNNIMGCVQHPGSGITIPSEVCDEEQPGISRQAYQAQLPQPSTSRKRTDTLESRKSASEYRQQNQKPTPSKKQVTRKRQTSTPSEYVFDGLVGAKCDGCKWEPIPGIHYKCVQCANYDLCSGCVQKGVHGNHIFLVLRTATQQKKIFSWYRVGRSIPKLAALLNNESGSMRTLTDILVTFR</sequence>
<dbReference type="SUPFAM" id="SSF49599">
    <property type="entry name" value="TRAF domain-like"/>
    <property type="match status" value="1"/>
</dbReference>
<protein>
    <recommendedName>
        <fullName evidence="6">ZZ-type domain-containing protein</fullName>
    </recommendedName>
</protein>
<evidence type="ECO:0000313" key="8">
    <source>
        <dbReference type="Proteomes" id="UP001642540"/>
    </source>
</evidence>